<dbReference type="GO" id="GO:0070204">
    <property type="term" value="F:2-succinyl-5-enolpyruvyl-6-hydroxy-3-cyclohexene-1-carboxylic-acid synthase activity"/>
    <property type="evidence" value="ECO:0007669"/>
    <property type="project" value="UniProtKB-UniRule"/>
</dbReference>
<comment type="pathway">
    <text evidence="6">Quinol/quinone metabolism; 1,4-dihydroxy-2-naphthoate biosynthesis; 1,4-dihydroxy-2-naphthoate from chorismate: step 2/7.</text>
</comment>
<dbReference type="RefSeq" id="WP_330928211.1">
    <property type="nucleotide sequence ID" value="NZ_CP119075.1"/>
</dbReference>
<evidence type="ECO:0000256" key="2">
    <source>
        <dbReference type="ARBA" id="ARBA00022723"/>
    </source>
</evidence>
<dbReference type="Pfam" id="PF02776">
    <property type="entry name" value="TPP_enzyme_N"/>
    <property type="match status" value="1"/>
</dbReference>
<comment type="subunit">
    <text evidence="6">Homodimer.</text>
</comment>
<dbReference type="AlphaFoldDB" id="A0AAF0CS69"/>
<evidence type="ECO:0000256" key="3">
    <source>
        <dbReference type="ARBA" id="ARBA00022842"/>
    </source>
</evidence>
<dbReference type="GO" id="GO:0009234">
    <property type="term" value="P:menaquinone biosynthetic process"/>
    <property type="evidence" value="ECO:0007669"/>
    <property type="project" value="UniProtKB-UniRule"/>
</dbReference>
<evidence type="ECO:0000256" key="5">
    <source>
        <dbReference type="ARBA" id="ARBA00023211"/>
    </source>
</evidence>
<comment type="pathway">
    <text evidence="6">Quinol/quinone metabolism; menaquinone biosynthesis.</text>
</comment>
<comment type="cofactor">
    <cofactor evidence="6">
        <name>Mg(2+)</name>
        <dbReference type="ChEBI" id="CHEBI:18420"/>
    </cofactor>
    <cofactor evidence="6">
        <name>Mn(2+)</name>
        <dbReference type="ChEBI" id="CHEBI:29035"/>
    </cofactor>
</comment>
<dbReference type="GO" id="GO:0000287">
    <property type="term" value="F:magnesium ion binding"/>
    <property type="evidence" value="ECO:0007669"/>
    <property type="project" value="UniProtKB-UniRule"/>
</dbReference>
<evidence type="ECO:0000259" key="8">
    <source>
        <dbReference type="Pfam" id="PF02776"/>
    </source>
</evidence>
<name>A0AAF0CS69_9BACT</name>
<comment type="catalytic activity">
    <reaction evidence="6">
        <text>isochorismate + 2-oxoglutarate + H(+) = 5-enolpyruvoyl-6-hydroxy-2-succinyl-cyclohex-3-ene-1-carboxylate + CO2</text>
        <dbReference type="Rhea" id="RHEA:25593"/>
        <dbReference type="ChEBI" id="CHEBI:15378"/>
        <dbReference type="ChEBI" id="CHEBI:16526"/>
        <dbReference type="ChEBI" id="CHEBI:16810"/>
        <dbReference type="ChEBI" id="CHEBI:29780"/>
        <dbReference type="ChEBI" id="CHEBI:58818"/>
        <dbReference type="EC" id="2.2.1.9"/>
    </reaction>
</comment>
<evidence type="ECO:0000259" key="9">
    <source>
        <dbReference type="Pfam" id="PF16582"/>
    </source>
</evidence>
<comment type="cofactor">
    <cofactor evidence="6">
        <name>thiamine diphosphate</name>
        <dbReference type="ChEBI" id="CHEBI:58937"/>
    </cofactor>
    <text evidence="6">Binds 1 thiamine pyrophosphate per subunit.</text>
</comment>
<dbReference type="InterPro" id="IPR011766">
    <property type="entry name" value="TPP_enzyme_TPP-bd"/>
</dbReference>
<comment type="function">
    <text evidence="6">Catalyzes the thiamine diphosphate-dependent decarboxylation of 2-oxoglutarate and the subsequent addition of the resulting succinic semialdehyde-thiamine pyrophosphate anion to isochorismate to yield 2-succinyl-5-enolpyruvyl-6-hydroxy-3-cyclohexene-1-carboxylate (SEPHCHC).</text>
</comment>
<dbReference type="SUPFAM" id="SSF52518">
    <property type="entry name" value="Thiamin diphosphate-binding fold (THDP-binding)"/>
    <property type="match status" value="2"/>
</dbReference>
<dbReference type="EC" id="2.2.1.9" evidence="6"/>
<dbReference type="KEGG" id="slom:PXH66_09375"/>
<dbReference type="HAMAP" id="MF_01659">
    <property type="entry name" value="MenD"/>
    <property type="match status" value="1"/>
</dbReference>
<dbReference type="Gene3D" id="3.40.50.1220">
    <property type="entry name" value="TPP-binding domain"/>
    <property type="match status" value="1"/>
</dbReference>
<dbReference type="EMBL" id="CP119075">
    <property type="protein sequence ID" value="WED67060.1"/>
    <property type="molecule type" value="Genomic_DNA"/>
</dbReference>
<evidence type="ECO:0000256" key="4">
    <source>
        <dbReference type="ARBA" id="ARBA00023052"/>
    </source>
</evidence>
<protein>
    <recommendedName>
        <fullName evidence="6">2-succinyl-5-enolpyruvyl-6-hydroxy-3-cyclohexene-1-carboxylate synthase</fullName>
        <shortName evidence="6">SEPHCHC synthase</shortName>
        <ecNumber evidence="6">2.2.1.9</ecNumber>
    </recommendedName>
    <alternativeName>
        <fullName evidence="6">Menaquinone biosynthesis protein MenD</fullName>
    </alternativeName>
</protein>
<keyword evidence="4 6" id="KW-0786">Thiamine pyrophosphate</keyword>
<keyword evidence="11" id="KW-1185">Reference proteome</keyword>
<dbReference type="CDD" id="cd02009">
    <property type="entry name" value="TPP_SHCHC_synthase"/>
    <property type="match status" value="1"/>
</dbReference>
<dbReference type="Gene3D" id="3.40.50.970">
    <property type="match status" value="2"/>
</dbReference>
<dbReference type="InterPro" id="IPR032264">
    <property type="entry name" value="MenD_middle"/>
</dbReference>
<dbReference type="InterPro" id="IPR029061">
    <property type="entry name" value="THDP-binding"/>
</dbReference>
<sequence>MMTIDFRNTNSLWCSVAVETLHRCGLRHAVVSPGSRSTPLTMALVAHPQIETVPVLDERSAGFFALGLARRTHRAVVLVCTSGSAGAHYLPALIEARESRVPLLVITADRPPEMRDCASGQTIDQHKLFGDYALWYHELAVPEPRLELLGYLRQTLRQAWQRAAAGPVHLNAPFRDPLPPVADDSTAALAIDESFFAQPEAPTTERGQVKLHQRVTTARGIFIAGPAQPADPTAYAAAIGDLARSTGWPILADVLSPLRQNAPADVTVITTYDTLLRNETQARDLTPRYVIALEAWPTSKVLRQWLEQSQAEILMVSEHAGGRDAIHGKTRAINAPVTALAIDGAPIRDAAYLRAWATAEQRGRDRLDSWMASEAAKYFEGRIAWNLAQCLPEGAALCVANSMPVRDLEYFWPASNRGIEVFFSRGANGIDGTLSTALGVAHDAGRPVVLLTGDLAFLHDANGLLSAAVLRGGLTVVLINNAGGGIFEHLPVAAFDPPFERYFATPQHVDFAPLCAAHGVAYQLIHDHDELVHAVKKSSPTGVRVLEIRTDRKADAATRKRLFRELAR</sequence>
<dbReference type="Pfam" id="PF16582">
    <property type="entry name" value="TPP_enzyme_M_2"/>
    <property type="match status" value="1"/>
</dbReference>
<keyword evidence="5 6" id="KW-0464">Manganese</keyword>
<dbReference type="PANTHER" id="PTHR42916">
    <property type="entry name" value="2-SUCCINYL-5-ENOLPYRUVYL-6-HYDROXY-3-CYCLOHEXENE-1-CARBOXYLATE SYNTHASE"/>
    <property type="match status" value="1"/>
</dbReference>
<dbReference type="InterPro" id="IPR004433">
    <property type="entry name" value="MenaQ_synth_MenD"/>
</dbReference>
<feature type="domain" description="Thiamine pyrophosphate enzyme TPP-binding" evidence="7">
    <location>
        <begin position="424"/>
        <end position="539"/>
    </location>
</feature>
<gene>
    <name evidence="6 10" type="primary">menD</name>
    <name evidence="10" type="ORF">PXH66_09375</name>
</gene>
<keyword evidence="2 6" id="KW-0479">Metal-binding</keyword>
<feature type="domain" description="Thiamine pyrophosphate enzyme N-terminal TPP-binding" evidence="8">
    <location>
        <begin position="17"/>
        <end position="126"/>
    </location>
</feature>
<evidence type="ECO:0000256" key="6">
    <source>
        <dbReference type="HAMAP-Rule" id="MF_01659"/>
    </source>
</evidence>
<proteinExistence type="inferred from homology"/>
<dbReference type="PANTHER" id="PTHR42916:SF1">
    <property type="entry name" value="PROTEIN PHYLLO, CHLOROPLASTIC"/>
    <property type="match status" value="1"/>
</dbReference>
<dbReference type="Pfam" id="PF02775">
    <property type="entry name" value="TPP_enzyme_C"/>
    <property type="match status" value="1"/>
</dbReference>
<dbReference type="InterPro" id="IPR012001">
    <property type="entry name" value="Thiamin_PyroP_enz_TPP-bd_dom"/>
</dbReference>
<keyword evidence="6" id="KW-0474">Menaquinone biosynthesis</keyword>
<organism evidence="10 11">
    <name type="scientific">Synoicihabitans lomoniglobus</name>
    <dbReference type="NCBI Taxonomy" id="2909285"/>
    <lineage>
        <taxon>Bacteria</taxon>
        <taxon>Pseudomonadati</taxon>
        <taxon>Verrucomicrobiota</taxon>
        <taxon>Opitutia</taxon>
        <taxon>Opitutales</taxon>
        <taxon>Opitutaceae</taxon>
        <taxon>Synoicihabitans</taxon>
    </lineage>
</organism>
<comment type="similarity">
    <text evidence="6">Belongs to the TPP enzyme family. MenD subfamily.</text>
</comment>
<accession>A0AAF0CS69</accession>
<evidence type="ECO:0000259" key="7">
    <source>
        <dbReference type="Pfam" id="PF02775"/>
    </source>
</evidence>
<keyword evidence="3 6" id="KW-0460">Magnesium</keyword>
<dbReference type="GO" id="GO:0030976">
    <property type="term" value="F:thiamine pyrophosphate binding"/>
    <property type="evidence" value="ECO:0007669"/>
    <property type="project" value="UniProtKB-UniRule"/>
</dbReference>
<dbReference type="NCBIfam" id="TIGR00173">
    <property type="entry name" value="menD"/>
    <property type="match status" value="1"/>
</dbReference>
<keyword evidence="1 6" id="KW-0808">Transferase</keyword>
<dbReference type="GO" id="GO:0030145">
    <property type="term" value="F:manganese ion binding"/>
    <property type="evidence" value="ECO:0007669"/>
    <property type="project" value="UniProtKB-UniRule"/>
</dbReference>
<dbReference type="Proteomes" id="UP001218638">
    <property type="component" value="Chromosome"/>
</dbReference>
<evidence type="ECO:0000313" key="10">
    <source>
        <dbReference type="EMBL" id="WED67060.1"/>
    </source>
</evidence>
<dbReference type="PIRSF" id="PIRSF004983">
    <property type="entry name" value="MenD"/>
    <property type="match status" value="1"/>
</dbReference>
<evidence type="ECO:0000313" key="11">
    <source>
        <dbReference type="Proteomes" id="UP001218638"/>
    </source>
</evidence>
<evidence type="ECO:0000256" key="1">
    <source>
        <dbReference type="ARBA" id="ARBA00022679"/>
    </source>
</evidence>
<feature type="domain" description="Menaquinone biosynthesis protein MenD middle" evidence="9">
    <location>
        <begin position="202"/>
        <end position="397"/>
    </location>
</feature>
<dbReference type="CDD" id="cd07037">
    <property type="entry name" value="TPP_PYR_MenD"/>
    <property type="match status" value="1"/>
</dbReference>
<reference evidence="10" key="1">
    <citation type="submission" date="2023-03" db="EMBL/GenBank/DDBJ databases">
        <title>Lomoglobus Profundus gen. nov., sp. nov., a novel member of the phylum Verrucomicrobia, isolated from deep-marine sediment of South China Sea.</title>
        <authorList>
            <person name="Ahmad T."/>
            <person name="Ishaq S.E."/>
            <person name="Wang F."/>
        </authorList>
    </citation>
    <scope>NUCLEOTIDE SEQUENCE</scope>
    <source>
        <strain evidence="10">LMO-M01</strain>
    </source>
</reference>